<dbReference type="RefSeq" id="WP_095697759.1">
    <property type="nucleotide sequence ID" value="NZ_CP016782.1"/>
</dbReference>
<feature type="signal peptide" evidence="2">
    <location>
        <begin position="1"/>
        <end position="27"/>
    </location>
</feature>
<dbReference type="Proteomes" id="UP000217221">
    <property type="component" value="Chromosome"/>
</dbReference>
<organism evidence="3 4">
    <name type="scientific">Candidatus Planktophila limnetica</name>
    <dbReference type="NCBI Taxonomy" id="573600"/>
    <lineage>
        <taxon>Bacteria</taxon>
        <taxon>Bacillati</taxon>
        <taxon>Actinomycetota</taxon>
        <taxon>Actinomycetes</taxon>
        <taxon>Candidatus Nanopelagicales</taxon>
        <taxon>Candidatus Nanopelagicaceae</taxon>
        <taxon>Candidatus Planktophila</taxon>
    </lineage>
</organism>
<keyword evidence="2" id="KW-0732">Signal</keyword>
<dbReference type="PANTHER" id="PTHR24637:SF421">
    <property type="entry name" value="CUTICLE COLLAGEN DPY-2"/>
    <property type="match status" value="1"/>
</dbReference>
<dbReference type="KEGG" id="plim:PHILAsVB114_02135"/>
<protein>
    <recommendedName>
        <fullName evidence="5">Collagen triple helix repeat-containing protein</fullName>
    </recommendedName>
</protein>
<evidence type="ECO:0000256" key="1">
    <source>
        <dbReference type="SAM" id="MobiDB-lite"/>
    </source>
</evidence>
<feature type="chain" id="PRO_5011970230" description="Collagen triple helix repeat-containing protein" evidence="2">
    <location>
        <begin position="28"/>
        <end position="329"/>
    </location>
</feature>
<dbReference type="AlphaFoldDB" id="A0A249LEW1"/>
<dbReference type="EMBL" id="CP016782">
    <property type="protein sequence ID" value="ASY27466.1"/>
    <property type="molecule type" value="Genomic_DNA"/>
</dbReference>
<evidence type="ECO:0000313" key="3">
    <source>
        <dbReference type="EMBL" id="ASY27466.1"/>
    </source>
</evidence>
<keyword evidence="4" id="KW-1185">Reference proteome</keyword>
<feature type="region of interest" description="Disordered" evidence="1">
    <location>
        <begin position="99"/>
        <end position="178"/>
    </location>
</feature>
<name>A0A249LEW1_9ACTN</name>
<dbReference type="PANTHER" id="PTHR24637">
    <property type="entry name" value="COLLAGEN"/>
    <property type="match status" value="1"/>
</dbReference>
<proteinExistence type="predicted"/>
<sequence>MKSYKAFNRVFAIMCVLTLFAVQPGFAATKSVIKIKSAGRTANSIPNTILNGITAPIKTIGINGDFYIDTKNLNIYGPKKNNMWPAAISLRGTAGIAGTDGKSGTPGVAGSDGKTVTNTSTVSGTAGATGSTGATGLTGAAGSNGAAGETGAAGASGSAGPAGPTGPAGSTGATGATGAAGVDGSPGVAGVTSISSNQFTFVNTLTGIPGSSAISNSFGALSAHKKYLVHIVISAVTSSSVDIPTTLNLVVTTTAGAVPSSLWFFTAAGKRFVSPTTKFTQNIFADLIIDGTLIDSGFDLIATVTATENLAATLTLVGYFTLTEVGSIT</sequence>
<evidence type="ECO:0000256" key="2">
    <source>
        <dbReference type="SAM" id="SignalP"/>
    </source>
</evidence>
<evidence type="ECO:0008006" key="5">
    <source>
        <dbReference type="Google" id="ProtNLM"/>
    </source>
</evidence>
<accession>A0A249LEW1</accession>
<feature type="compositionally biased region" description="Low complexity" evidence="1">
    <location>
        <begin position="115"/>
        <end position="178"/>
    </location>
</feature>
<gene>
    <name evidence="3" type="ORF">PHILAsVB114_02135</name>
</gene>
<dbReference type="OrthoDB" id="8457242at2"/>
<evidence type="ECO:0000313" key="4">
    <source>
        <dbReference type="Proteomes" id="UP000217221"/>
    </source>
</evidence>
<reference evidence="3 4" key="1">
    <citation type="submission" date="2016-07" db="EMBL/GenBank/DDBJ databases">
        <title>High microdiversification within the ubiquitous acI lineage of Actinobacteria.</title>
        <authorList>
            <person name="Neuenschwander S.M."/>
            <person name="Salcher M."/>
            <person name="Ghai R."/>
            <person name="Pernthaler J."/>
        </authorList>
    </citation>
    <scope>NUCLEOTIDE SEQUENCE [LARGE SCALE GENOMIC DNA]</scope>
    <source>
        <strain evidence="3">MMS-VB-114</strain>
    </source>
</reference>